<dbReference type="InterPro" id="IPR045860">
    <property type="entry name" value="Snake_toxin-like_sf"/>
</dbReference>
<protein>
    <submittedName>
        <fullName evidence="2">Uncharacterized protein</fullName>
    </submittedName>
</protein>
<gene>
    <name evidence="2" type="ORF">CHIRRI_LOCUS4117</name>
</gene>
<keyword evidence="1" id="KW-0732">Signal</keyword>
<feature type="signal peptide" evidence="1">
    <location>
        <begin position="1"/>
        <end position="34"/>
    </location>
</feature>
<dbReference type="OrthoDB" id="6415465at2759"/>
<feature type="chain" id="PRO_5040489436" evidence="1">
    <location>
        <begin position="35"/>
        <end position="178"/>
    </location>
</feature>
<evidence type="ECO:0000313" key="3">
    <source>
        <dbReference type="Proteomes" id="UP001153620"/>
    </source>
</evidence>
<dbReference type="CDD" id="cd00117">
    <property type="entry name" value="TFP"/>
    <property type="match status" value="1"/>
</dbReference>
<proteinExistence type="predicted"/>
<dbReference type="AlphaFoldDB" id="A0A9N9RR36"/>
<dbReference type="EMBL" id="OU895877">
    <property type="protein sequence ID" value="CAG9801183.1"/>
    <property type="molecule type" value="Genomic_DNA"/>
</dbReference>
<reference evidence="2" key="1">
    <citation type="submission" date="2022-01" db="EMBL/GenBank/DDBJ databases">
        <authorList>
            <person name="King R."/>
        </authorList>
    </citation>
    <scope>NUCLEOTIDE SEQUENCE</scope>
</reference>
<name>A0A9N9RR36_9DIPT</name>
<sequence>MFPSSHLMHLSSNYIFCKSAAVILLSLLIDIASSNKNNFNSVHHRTKEAETKVNDLYCYACDMFDDDCVNINNTIMRQIDLTKKCSQEERFCSVKRFSYTMSDKNSTSDKKLWTLQRNCTQKCENECIIIGERMKLHACQTCCTTSLCNVGSHAIRIKSLDIIATIFSFLIAILINYS</sequence>
<dbReference type="SUPFAM" id="SSF57302">
    <property type="entry name" value="Snake toxin-like"/>
    <property type="match status" value="1"/>
</dbReference>
<reference evidence="2" key="2">
    <citation type="submission" date="2022-10" db="EMBL/GenBank/DDBJ databases">
        <authorList>
            <consortium name="ENA_rothamsted_submissions"/>
            <consortium name="culmorum"/>
            <person name="King R."/>
        </authorList>
    </citation>
    <scope>NUCLEOTIDE SEQUENCE</scope>
</reference>
<dbReference type="Proteomes" id="UP001153620">
    <property type="component" value="Chromosome 1"/>
</dbReference>
<accession>A0A9N9RR36</accession>
<organism evidence="2 3">
    <name type="scientific">Chironomus riparius</name>
    <dbReference type="NCBI Taxonomy" id="315576"/>
    <lineage>
        <taxon>Eukaryota</taxon>
        <taxon>Metazoa</taxon>
        <taxon>Ecdysozoa</taxon>
        <taxon>Arthropoda</taxon>
        <taxon>Hexapoda</taxon>
        <taxon>Insecta</taxon>
        <taxon>Pterygota</taxon>
        <taxon>Neoptera</taxon>
        <taxon>Endopterygota</taxon>
        <taxon>Diptera</taxon>
        <taxon>Nematocera</taxon>
        <taxon>Chironomoidea</taxon>
        <taxon>Chironomidae</taxon>
        <taxon>Chironominae</taxon>
        <taxon>Chironomus</taxon>
    </lineage>
</organism>
<keyword evidence="3" id="KW-1185">Reference proteome</keyword>
<evidence type="ECO:0000256" key="1">
    <source>
        <dbReference type="SAM" id="SignalP"/>
    </source>
</evidence>
<evidence type="ECO:0000313" key="2">
    <source>
        <dbReference type="EMBL" id="CAG9801183.1"/>
    </source>
</evidence>